<dbReference type="InterPro" id="IPR036425">
    <property type="entry name" value="MoaB/Mog-like_dom_sf"/>
</dbReference>
<organism evidence="2 3">
    <name type="scientific">Zygosaccharomyces rouxii</name>
    <dbReference type="NCBI Taxonomy" id="4956"/>
    <lineage>
        <taxon>Eukaryota</taxon>
        <taxon>Fungi</taxon>
        <taxon>Dikarya</taxon>
        <taxon>Ascomycota</taxon>
        <taxon>Saccharomycotina</taxon>
        <taxon>Saccharomycetes</taxon>
        <taxon>Saccharomycetales</taxon>
        <taxon>Saccharomycetaceae</taxon>
        <taxon>Zygosaccharomyces</taxon>
    </lineage>
</organism>
<sequence length="290" mass="33544">MQRFMRPLSQATKLFKMPKVNAACMIIGDEVLNGKIIDTNSRFFAKYCWDNGISLREIVTVGDDETQIVESLQNLTRKYQLIVTSGGIGPTHDDITYESIAKTFELPVKLDPELQKRMQKLSNPESRLSDQALDAFYRMATVPFGPQVKNYYVDDELWVPICSVDHRVYILPGIPQLFRRMIERFTPQFKEIYGLKEDTREYTRIFVKTPFSESQISYFLRKLQEEAAQVSEDIKIGSYPHFGMGFNTISILGTKDNEEYLKKLSEETIKELKGELVTAELEEKYSNLQD</sequence>
<comment type="caution">
    <text evidence="2">The sequence shown here is derived from an EMBL/GenBank/DDBJ whole genome shotgun (WGS) entry which is preliminary data.</text>
</comment>
<dbReference type="GO" id="GO:0047884">
    <property type="term" value="F:FAD diphosphatase activity"/>
    <property type="evidence" value="ECO:0007669"/>
    <property type="project" value="TreeGrafter"/>
</dbReference>
<dbReference type="CDD" id="cd00885">
    <property type="entry name" value="cinA"/>
    <property type="match status" value="1"/>
</dbReference>
<dbReference type="OrthoDB" id="448496at2759"/>
<evidence type="ECO:0000313" key="2">
    <source>
        <dbReference type="EMBL" id="GAV54573.1"/>
    </source>
</evidence>
<dbReference type="InterPro" id="IPR001453">
    <property type="entry name" value="MoaB/Mog_dom"/>
</dbReference>
<gene>
    <name evidence="2" type="ORF">ZYGR_0AN00410</name>
</gene>
<dbReference type="GO" id="GO:0042726">
    <property type="term" value="P:flavin-containing compound metabolic process"/>
    <property type="evidence" value="ECO:0007669"/>
    <property type="project" value="TreeGrafter"/>
</dbReference>
<evidence type="ECO:0000259" key="1">
    <source>
        <dbReference type="SMART" id="SM00852"/>
    </source>
</evidence>
<dbReference type="Gene3D" id="3.40.980.10">
    <property type="entry name" value="MoaB/Mog-like domain"/>
    <property type="match status" value="1"/>
</dbReference>
<dbReference type="PANTHER" id="PTHR47675">
    <property type="entry name" value="MOLYBDOPTERIN BINDING DOMAIN PROTEIN (AFU_ORTHOLOGUE AFUA_5G11210)"/>
    <property type="match status" value="1"/>
</dbReference>
<reference evidence="2 3" key="1">
    <citation type="submission" date="2016-08" db="EMBL/GenBank/DDBJ databases">
        <title>Draft genome sequence of allopolyploid Zygosaccharomyces rouxii.</title>
        <authorList>
            <person name="Watanabe J."/>
            <person name="Uehara K."/>
            <person name="Mogi Y."/>
            <person name="Tsukioka Y."/>
        </authorList>
    </citation>
    <scope>NUCLEOTIDE SEQUENCE [LARGE SCALE GENOMIC DNA]</scope>
    <source>
        <strain evidence="2 3">NBRC 110957</strain>
    </source>
</reference>
<evidence type="ECO:0000313" key="3">
    <source>
        <dbReference type="Proteomes" id="UP000187013"/>
    </source>
</evidence>
<dbReference type="EMBL" id="BDGX01000040">
    <property type="protein sequence ID" value="GAV54573.1"/>
    <property type="molecule type" value="Genomic_DNA"/>
</dbReference>
<dbReference type="SMART" id="SM00852">
    <property type="entry name" value="MoCF_biosynth"/>
    <property type="match status" value="1"/>
</dbReference>
<protein>
    <recommendedName>
        <fullName evidence="1">MoaB/Mog domain-containing protein</fullName>
    </recommendedName>
</protein>
<dbReference type="Pfam" id="PF00994">
    <property type="entry name" value="MoCF_biosynth"/>
    <property type="match status" value="1"/>
</dbReference>
<proteinExistence type="predicted"/>
<accession>A0A1Q3AGG7</accession>
<feature type="domain" description="MoaB/Mog" evidence="1">
    <location>
        <begin position="23"/>
        <end position="192"/>
    </location>
</feature>
<name>A0A1Q3AGG7_ZYGRO</name>
<dbReference type="PANTHER" id="PTHR47675:SF1">
    <property type="entry name" value="MOLYBDOPTERIN BINDING DOMAIN PROTEIN (AFU_ORTHOLOGUE AFUA_5G11210)"/>
    <property type="match status" value="1"/>
</dbReference>
<dbReference type="Proteomes" id="UP000187013">
    <property type="component" value="Unassembled WGS sequence"/>
</dbReference>
<dbReference type="SUPFAM" id="SSF53218">
    <property type="entry name" value="Molybdenum cofactor biosynthesis proteins"/>
    <property type="match status" value="1"/>
</dbReference>
<dbReference type="AlphaFoldDB" id="A0A1Q3AGG7"/>